<keyword evidence="4 7" id="KW-0812">Transmembrane</keyword>
<dbReference type="KEGG" id="boa:Bovatus_04448"/>
<evidence type="ECO:0000256" key="3">
    <source>
        <dbReference type="ARBA" id="ARBA00022452"/>
    </source>
</evidence>
<comment type="similarity">
    <text evidence="7">Belongs to the TonB-dependent receptor family.</text>
</comment>
<evidence type="ECO:0000259" key="9">
    <source>
        <dbReference type="Pfam" id="PF07715"/>
    </source>
</evidence>
<reference evidence="10 15" key="4">
    <citation type="journal article" date="2019" name="Nat. Med.">
        <title>A library of human gut bacterial isolates paired with longitudinal multiomics data enables mechanistic microbiome research.</title>
        <authorList>
            <person name="Poyet M."/>
            <person name="Groussin M."/>
            <person name="Gibbons S.M."/>
            <person name="Avila-Pacheco J."/>
            <person name="Jiang X."/>
            <person name="Kearney S.M."/>
            <person name="Perrotta A.R."/>
            <person name="Berdy B."/>
            <person name="Zhao S."/>
            <person name="Lieberman T.D."/>
            <person name="Swanson P.K."/>
            <person name="Smith M."/>
            <person name="Roesemann S."/>
            <person name="Alexander J.E."/>
            <person name="Rich S.A."/>
            <person name="Livny J."/>
            <person name="Vlamakis H."/>
            <person name="Clish C."/>
            <person name="Bullock K."/>
            <person name="Deik A."/>
            <person name="Scott J."/>
            <person name="Pierce K.A."/>
            <person name="Xavier R.J."/>
            <person name="Alm E.J."/>
        </authorList>
    </citation>
    <scope>NUCLEOTIDE SEQUENCE [LARGE SCALE GENOMIC DNA]</scope>
    <source>
        <strain evidence="10 15">BIOML-A183</strain>
    </source>
</reference>
<reference evidence="12 13" key="3">
    <citation type="submission" date="2018-08" db="EMBL/GenBank/DDBJ databases">
        <title>A genome reference for cultivated species of the human gut microbiota.</title>
        <authorList>
            <person name="Zou Y."/>
            <person name="Xue W."/>
            <person name="Luo G."/>
        </authorList>
    </citation>
    <scope>NUCLEOTIDE SEQUENCE [LARGE SCALE GENOMIC DNA]</scope>
    <source>
        <strain evidence="12 13">AF20-9LB</strain>
    </source>
</reference>
<evidence type="ECO:0000313" key="11">
    <source>
        <dbReference type="EMBL" id="QDM11729.1"/>
    </source>
</evidence>
<dbReference type="Gene3D" id="2.40.170.20">
    <property type="entry name" value="TonB-dependent receptor, beta-barrel domain"/>
    <property type="match status" value="1"/>
</dbReference>
<reference evidence="11" key="5">
    <citation type="submission" date="2019-07" db="EMBL/GenBank/DDBJ databases">
        <authorList>
            <person name="Ross B.D."/>
            <person name="Verster A.J."/>
            <person name="Radey M.C."/>
            <person name="Schmidtke D.T."/>
            <person name="Pope C.E."/>
            <person name="Hoffman L.R."/>
            <person name="Hajjar A."/>
            <person name="Peterson S.B."/>
            <person name="Borenstein E."/>
            <person name="Mougous J.D."/>
        </authorList>
    </citation>
    <scope>NUCLEOTIDE SEQUENCE</scope>
    <source>
        <strain evidence="11">3725 D1 iv</strain>
    </source>
</reference>
<dbReference type="Gene3D" id="2.170.130.10">
    <property type="entry name" value="TonB-dependent receptor, plug domain"/>
    <property type="match status" value="1"/>
</dbReference>
<dbReference type="InterPro" id="IPR023997">
    <property type="entry name" value="TonB-dep_OMP_SusC/RagA_CS"/>
</dbReference>
<dbReference type="PROSITE" id="PS52016">
    <property type="entry name" value="TONB_DEPENDENT_REC_3"/>
    <property type="match status" value="1"/>
</dbReference>
<sequence>MKLLKYILVALVFVVTTGEAFGQVKVLSGKVSEMFGSTADPLMGVNINVMNSQNRSLGGTVSNVDGIYNLKIPAGEKNLTIVFSYIGMKTKRIKYTGQEKLNVTLQEDTRTIDQVVIEGKRIERNELGITAREQTSATQKVQMSDLVDIAPITTIEDALQGQLGGVDVVLGGGDPGARANIQIRGASTLNANADPLIVIDGVPYPANISDDTDFSTISNDDLGALLNISPQDIESIEVLKDAAATAIWGTKGGNGVLMIKTKQGVTGKTRFTFSSKFSAKFEPKSIPMLDGNQYSAMISEALWNSANYIGLSNSLNYLNMLYNSPEIGYQPDWTYFDEYNQDTDWLAAVRKNTQTWDNNFSMSGGGEKATYRFSLGYLNEGGTTIGTGFSRLNSSLSINYKFSRRLNFGAQFNYSQSKRDENYYNVRSEAFRKAPNKSPYYVDDTTGELTSQYFNHSEYSNLDPAFKEDGNGSKYYNPVAMANESVKKTIQRESKMTFRIEYQILKGLTYKAYANLNIRNTKGRMFLPQVATGLPWTDSFANRSTDTSSDQLTIATENQLMYRNSWKDKHSLVANLLFRTNETTNSSYGSQTSGNASSSLSDPTIGSTVQKVSSGDSKVRNINGIGVVNYTLLNRYVFNGTIGVESNSAMGKSERLGIFPAAGFAWHLADEPFMNNTDEWLDEFKLRFSVGEKGNGAEGTSIYLGSYASGDNYMNMNSIKPSSMQLNRLKWETTTEYNTGVDISLFKNRVSLTVDVYQKYTRDMLQPKMSTPTSIGYGSGYRMAYYNSGKMTNKGWEFRANIIALKRKDFQLGFNFNINQNTNKITEIPVNYTEENYTFGNGNYAFRYEVDRPLGSFYGYRYKGVYQNAEATHARDAEGNIMKDVKGNPIVMMNGHYTVAPGDAIYEDINHDGVINQYDIVYLGNSQPRFTGGCGFNITYKQFKLVANFYGRYGQKVINMTRLNNESMYGINNQSTAVLRRWRNEGDMTEIPRALYGEGYNTLGSDRFVEDASYLRLQTLSLSYRLPKKVCRAWGVNNIDFYVTGRNLFTFTKYTGQDPEVKTERTLAKDEAVTPTSIQLTCGFNLSF</sequence>
<evidence type="ECO:0000256" key="5">
    <source>
        <dbReference type="ARBA" id="ARBA00023136"/>
    </source>
</evidence>
<dbReference type="InterPro" id="IPR037066">
    <property type="entry name" value="Plug_dom_sf"/>
</dbReference>
<keyword evidence="5 7" id="KW-0472">Membrane</keyword>
<dbReference type="InterPro" id="IPR039426">
    <property type="entry name" value="TonB-dep_rcpt-like"/>
</dbReference>
<dbReference type="GeneID" id="29452669"/>
<dbReference type="NCBIfam" id="TIGR04057">
    <property type="entry name" value="SusC_RagA_signa"/>
    <property type="match status" value="1"/>
</dbReference>
<accession>A0A395VS03</accession>
<reference evidence="11" key="2">
    <citation type="journal article" date="2018" name="Nature">
        <title>Human gut bacteria contain acquired interbacterial defence systems.</title>
        <authorList>
            <person name="Ross B.D."/>
            <person name="Verster A.J."/>
            <person name="Radey M.C."/>
            <person name="Schmidtke D.T."/>
            <person name="Pope C.E."/>
            <person name="Hoffman L.R."/>
            <person name="Hajjar A."/>
            <person name="Peterson S.B."/>
            <person name="Borenstein E."/>
            <person name="Mougous J."/>
        </authorList>
    </citation>
    <scope>NUCLEOTIDE SEQUENCE</scope>
    <source>
        <strain evidence="11">3725 D1 iv</strain>
    </source>
</reference>
<evidence type="ECO:0000313" key="15">
    <source>
        <dbReference type="Proteomes" id="UP000460135"/>
    </source>
</evidence>
<evidence type="ECO:0000256" key="4">
    <source>
        <dbReference type="ARBA" id="ARBA00022692"/>
    </source>
</evidence>
<evidence type="ECO:0000313" key="12">
    <source>
        <dbReference type="EMBL" id="RGS80904.1"/>
    </source>
</evidence>
<dbReference type="Proteomes" id="UP000266492">
    <property type="component" value="Unassembled WGS sequence"/>
</dbReference>
<dbReference type="InterPro" id="IPR023996">
    <property type="entry name" value="TonB-dep_OMP_SusC/RagA"/>
</dbReference>
<dbReference type="NCBIfam" id="TIGR04056">
    <property type="entry name" value="OMP_RagA_SusC"/>
    <property type="match status" value="1"/>
</dbReference>
<protein>
    <submittedName>
        <fullName evidence="12">SusC/RagA family TonB-linked outer membrane protein</fullName>
    </submittedName>
</protein>
<proteinExistence type="inferred from homology"/>
<evidence type="ECO:0000256" key="8">
    <source>
        <dbReference type="SAM" id="MobiDB-lite"/>
    </source>
</evidence>
<evidence type="ECO:0000256" key="1">
    <source>
        <dbReference type="ARBA" id="ARBA00004571"/>
    </source>
</evidence>
<keyword evidence="2 7" id="KW-0813">Transport</keyword>
<gene>
    <name evidence="12" type="ORF">DWX70_20290</name>
    <name evidence="11" type="ORF">DYI28_25180</name>
    <name evidence="10" type="ORF">F3F51_03455</name>
</gene>
<keyword evidence="3 7" id="KW-1134">Transmembrane beta strand</keyword>
<evidence type="ECO:0000256" key="2">
    <source>
        <dbReference type="ARBA" id="ARBA00022448"/>
    </source>
</evidence>
<evidence type="ECO:0000313" key="13">
    <source>
        <dbReference type="Proteomes" id="UP000266492"/>
    </source>
</evidence>
<keyword evidence="6 7" id="KW-0998">Cell outer membrane</keyword>
<evidence type="ECO:0000313" key="14">
    <source>
        <dbReference type="Proteomes" id="UP000318823"/>
    </source>
</evidence>
<dbReference type="SUPFAM" id="SSF49464">
    <property type="entry name" value="Carboxypeptidase regulatory domain-like"/>
    <property type="match status" value="1"/>
</dbReference>
<dbReference type="GO" id="GO:0009279">
    <property type="term" value="C:cell outer membrane"/>
    <property type="evidence" value="ECO:0007669"/>
    <property type="project" value="UniProtKB-SubCell"/>
</dbReference>
<name>A0A395VS03_BACOV</name>
<dbReference type="EMBL" id="CP041395">
    <property type="protein sequence ID" value="QDM11729.1"/>
    <property type="molecule type" value="Genomic_DNA"/>
</dbReference>
<organism evidence="12 13">
    <name type="scientific">Bacteroides ovatus</name>
    <dbReference type="NCBI Taxonomy" id="28116"/>
    <lineage>
        <taxon>Bacteria</taxon>
        <taxon>Pseudomonadati</taxon>
        <taxon>Bacteroidota</taxon>
        <taxon>Bacteroidia</taxon>
        <taxon>Bacteroidales</taxon>
        <taxon>Bacteroidaceae</taxon>
        <taxon>Bacteroides</taxon>
    </lineage>
</organism>
<dbReference type="InterPro" id="IPR036942">
    <property type="entry name" value="Beta-barrel_TonB_sf"/>
</dbReference>
<dbReference type="AlphaFoldDB" id="A0A395VS03"/>
<dbReference type="Pfam" id="PF07715">
    <property type="entry name" value="Plug"/>
    <property type="match status" value="1"/>
</dbReference>
<feature type="region of interest" description="Disordered" evidence="8">
    <location>
        <begin position="585"/>
        <end position="613"/>
    </location>
</feature>
<dbReference type="Proteomes" id="UP000460135">
    <property type="component" value="Unassembled WGS sequence"/>
</dbReference>
<dbReference type="RefSeq" id="WP_004301619.1">
    <property type="nucleotide sequence ID" value="NZ_CAKJYX010000005.1"/>
</dbReference>
<reference evidence="14" key="1">
    <citation type="journal article" date="2018" name="J. Anim. Genet.">
        <title>Acquired interbacterial defense systems protect against interspecies antagonism in the human gut microbiome.</title>
        <authorList>
            <person name="Ross B.D."/>
            <person name="Verster A.J."/>
            <person name="Radey M.C."/>
            <person name="Schmidtke D.T."/>
            <person name="Pope C.E."/>
            <person name="Hoffman L.R."/>
            <person name="Hajjar A."/>
            <person name="Peterson S.B."/>
            <person name="Borenstein E."/>
            <person name="Mougous J."/>
        </authorList>
    </citation>
    <scope>NUCLEOTIDE SEQUENCE [LARGE SCALE GENOMIC DNA]</scope>
    <source>
        <strain evidence="14">3725 D1 iv</strain>
    </source>
</reference>
<dbReference type="SUPFAM" id="SSF56935">
    <property type="entry name" value="Porins"/>
    <property type="match status" value="1"/>
</dbReference>
<dbReference type="Proteomes" id="UP000318823">
    <property type="component" value="Chromosome"/>
</dbReference>
<evidence type="ECO:0000256" key="6">
    <source>
        <dbReference type="ARBA" id="ARBA00023237"/>
    </source>
</evidence>
<comment type="subcellular location">
    <subcellularLocation>
        <location evidence="1 7">Cell outer membrane</location>
        <topology evidence="1 7">Multi-pass membrane protein</topology>
    </subcellularLocation>
</comment>
<dbReference type="EMBL" id="QRVZ01000020">
    <property type="protein sequence ID" value="RGS80904.1"/>
    <property type="molecule type" value="Genomic_DNA"/>
</dbReference>
<evidence type="ECO:0000313" key="10">
    <source>
        <dbReference type="EMBL" id="KAA3808440.1"/>
    </source>
</evidence>
<evidence type="ECO:0000256" key="7">
    <source>
        <dbReference type="PROSITE-ProRule" id="PRU01360"/>
    </source>
</evidence>
<feature type="domain" description="TonB-dependent receptor plug" evidence="9">
    <location>
        <begin position="131"/>
        <end position="256"/>
    </location>
</feature>
<dbReference type="EMBL" id="VWLX01000002">
    <property type="protein sequence ID" value="KAA3808440.1"/>
    <property type="molecule type" value="Genomic_DNA"/>
</dbReference>
<dbReference type="Pfam" id="PF13715">
    <property type="entry name" value="CarbopepD_reg_2"/>
    <property type="match status" value="1"/>
</dbReference>
<dbReference type="InterPro" id="IPR008969">
    <property type="entry name" value="CarboxyPept-like_regulatory"/>
</dbReference>
<dbReference type="InterPro" id="IPR012910">
    <property type="entry name" value="Plug_dom"/>
</dbReference>